<evidence type="ECO:0000313" key="2">
    <source>
        <dbReference type="Proteomes" id="UP000585474"/>
    </source>
</evidence>
<comment type="caution">
    <text evidence="1">The sequence shown here is derived from an EMBL/GenBank/DDBJ whole genome shotgun (WGS) entry which is preliminary data.</text>
</comment>
<keyword evidence="2" id="KW-1185">Reference proteome</keyword>
<gene>
    <name evidence="1" type="ORF">Acr_05g0016280</name>
</gene>
<protein>
    <submittedName>
        <fullName evidence="1">Uncharacterized protein</fullName>
    </submittedName>
</protein>
<reference evidence="1 2" key="1">
    <citation type="submission" date="2019-07" db="EMBL/GenBank/DDBJ databases">
        <title>De Novo Assembly of kiwifruit Actinidia rufa.</title>
        <authorList>
            <person name="Sugita-Konishi S."/>
            <person name="Sato K."/>
            <person name="Mori E."/>
            <person name="Abe Y."/>
            <person name="Kisaki G."/>
            <person name="Hamano K."/>
            <person name="Suezawa K."/>
            <person name="Otani M."/>
            <person name="Fukuda T."/>
            <person name="Manabe T."/>
            <person name="Gomi K."/>
            <person name="Tabuchi M."/>
            <person name="Akimitsu K."/>
            <person name="Kataoka I."/>
        </authorList>
    </citation>
    <scope>NUCLEOTIDE SEQUENCE [LARGE SCALE GENOMIC DNA]</scope>
    <source>
        <strain evidence="2">cv. Fuchu</strain>
    </source>
</reference>
<dbReference type="EMBL" id="BJWL01000005">
    <property type="protein sequence ID" value="GFY87989.1"/>
    <property type="molecule type" value="Genomic_DNA"/>
</dbReference>
<dbReference type="Proteomes" id="UP000585474">
    <property type="component" value="Unassembled WGS sequence"/>
</dbReference>
<organism evidence="1 2">
    <name type="scientific">Actinidia rufa</name>
    <dbReference type="NCBI Taxonomy" id="165716"/>
    <lineage>
        <taxon>Eukaryota</taxon>
        <taxon>Viridiplantae</taxon>
        <taxon>Streptophyta</taxon>
        <taxon>Embryophyta</taxon>
        <taxon>Tracheophyta</taxon>
        <taxon>Spermatophyta</taxon>
        <taxon>Magnoliopsida</taxon>
        <taxon>eudicotyledons</taxon>
        <taxon>Gunneridae</taxon>
        <taxon>Pentapetalae</taxon>
        <taxon>asterids</taxon>
        <taxon>Ericales</taxon>
        <taxon>Actinidiaceae</taxon>
        <taxon>Actinidia</taxon>
    </lineage>
</organism>
<accession>A0A7J0EPQ2</accession>
<proteinExistence type="predicted"/>
<dbReference type="AlphaFoldDB" id="A0A7J0EPQ2"/>
<sequence length="151" mass="16689">MEYLQNAGSSPFTLGKVTPPRFSLPNSKPYMVEIKRMINEYGTLDGTGNEPISRSMPLGLQVPVSNPKPDVVFLARMNLYPLQNMGETGIQLEALSPDSARPNLNTLKNARQLDFQMEALSPDRGRLNLHSLENVNASSNIYILSHDCPSS</sequence>
<evidence type="ECO:0000313" key="1">
    <source>
        <dbReference type="EMBL" id="GFY87989.1"/>
    </source>
</evidence>
<name>A0A7J0EPQ2_9ERIC</name>
<dbReference type="OrthoDB" id="1928519at2759"/>